<dbReference type="GeneID" id="89940064"/>
<feature type="compositionally biased region" description="Basic residues" evidence="5">
    <location>
        <begin position="599"/>
        <end position="610"/>
    </location>
</feature>
<evidence type="ECO:0000259" key="6">
    <source>
        <dbReference type="Pfam" id="PF08159"/>
    </source>
</evidence>
<dbReference type="GO" id="GO:0006364">
    <property type="term" value="P:rRNA processing"/>
    <property type="evidence" value="ECO:0007669"/>
    <property type="project" value="InterPro"/>
</dbReference>
<feature type="compositionally biased region" description="Basic and acidic residues" evidence="5">
    <location>
        <begin position="547"/>
        <end position="564"/>
    </location>
</feature>
<evidence type="ECO:0000256" key="2">
    <source>
        <dbReference type="ARBA" id="ARBA00009087"/>
    </source>
</evidence>
<keyword evidence="4" id="KW-0539">Nucleus</keyword>
<dbReference type="Pfam" id="PF08159">
    <property type="entry name" value="NUC153"/>
    <property type="match status" value="1"/>
</dbReference>
<accession>A0AAN6QF63</accession>
<dbReference type="PANTHER" id="PTHR12202:SF0">
    <property type="entry name" value="ESF1 HOMOLOG"/>
    <property type="match status" value="1"/>
</dbReference>
<comment type="subcellular location">
    <subcellularLocation>
        <location evidence="1">Nucleus</location>
        <location evidence="1">Nucleolus</location>
    </subcellularLocation>
</comment>
<dbReference type="AlphaFoldDB" id="A0AAN6QF63"/>
<keyword evidence="3" id="KW-0175">Coiled coil</keyword>
<protein>
    <recommendedName>
        <fullName evidence="10">NUC153 domain-containing protein</fullName>
    </recommendedName>
</protein>
<evidence type="ECO:0008006" key="10">
    <source>
        <dbReference type="Google" id="ProtNLM"/>
    </source>
</evidence>
<reference evidence="8" key="2">
    <citation type="submission" date="2023-05" db="EMBL/GenBank/DDBJ databases">
        <authorList>
            <consortium name="Lawrence Berkeley National Laboratory"/>
            <person name="Steindorff A."/>
            <person name="Hensen N."/>
            <person name="Bonometti L."/>
            <person name="Westerberg I."/>
            <person name="Brannstrom I.O."/>
            <person name="Guillou S."/>
            <person name="Cros-Aarteil S."/>
            <person name="Calhoun S."/>
            <person name="Haridas S."/>
            <person name="Kuo A."/>
            <person name="Mondo S."/>
            <person name="Pangilinan J."/>
            <person name="Riley R."/>
            <person name="Labutti K."/>
            <person name="Andreopoulos B."/>
            <person name="Lipzen A."/>
            <person name="Chen C."/>
            <person name="Yanf M."/>
            <person name="Daum C."/>
            <person name="Ng V."/>
            <person name="Clum A."/>
            <person name="Ohm R."/>
            <person name="Martin F."/>
            <person name="Silar P."/>
            <person name="Natvig D."/>
            <person name="Lalanne C."/>
            <person name="Gautier V."/>
            <person name="Ament-Velasquez S.L."/>
            <person name="Kruys A."/>
            <person name="Hutchinson M.I."/>
            <person name="Powell A.J."/>
            <person name="Barry K."/>
            <person name="Miller A.N."/>
            <person name="Grigoriev I.V."/>
            <person name="Debuchy R."/>
            <person name="Gladieux P."/>
            <person name="Thoren M.H."/>
            <person name="Johannesson H."/>
        </authorList>
    </citation>
    <scope>NUCLEOTIDE SEQUENCE</scope>
    <source>
        <strain evidence="8">CBS 508.74</strain>
    </source>
</reference>
<feature type="domain" description="NUC153" evidence="6">
    <location>
        <begin position="629"/>
        <end position="657"/>
    </location>
</feature>
<dbReference type="Proteomes" id="UP001302812">
    <property type="component" value="Unassembled WGS sequence"/>
</dbReference>
<feature type="compositionally biased region" description="Basic and acidic residues" evidence="5">
    <location>
        <begin position="220"/>
        <end position="243"/>
    </location>
</feature>
<feature type="compositionally biased region" description="Basic and acidic residues" evidence="5">
    <location>
        <begin position="1"/>
        <end position="11"/>
    </location>
</feature>
<evidence type="ECO:0000256" key="4">
    <source>
        <dbReference type="ARBA" id="ARBA00023242"/>
    </source>
</evidence>
<evidence type="ECO:0000313" key="8">
    <source>
        <dbReference type="EMBL" id="KAK4109059.1"/>
    </source>
</evidence>
<feature type="compositionally biased region" description="Basic and acidic residues" evidence="5">
    <location>
        <begin position="263"/>
        <end position="272"/>
    </location>
</feature>
<feature type="domain" description="ESF1 RRM" evidence="7">
    <location>
        <begin position="174"/>
        <end position="343"/>
    </location>
</feature>
<feature type="compositionally biased region" description="Acidic residues" evidence="5">
    <location>
        <begin position="83"/>
        <end position="105"/>
    </location>
</feature>
<dbReference type="InterPro" id="IPR056750">
    <property type="entry name" value="RRM_ESF1"/>
</dbReference>
<organism evidence="8 9">
    <name type="scientific">Canariomyces notabilis</name>
    <dbReference type="NCBI Taxonomy" id="2074819"/>
    <lineage>
        <taxon>Eukaryota</taxon>
        <taxon>Fungi</taxon>
        <taxon>Dikarya</taxon>
        <taxon>Ascomycota</taxon>
        <taxon>Pezizomycotina</taxon>
        <taxon>Sordariomycetes</taxon>
        <taxon>Sordariomycetidae</taxon>
        <taxon>Sordariales</taxon>
        <taxon>Chaetomiaceae</taxon>
        <taxon>Canariomyces</taxon>
    </lineage>
</organism>
<evidence type="ECO:0000313" key="9">
    <source>
        <dbReference type="Proteomes" id="UP001302812"/>
    </source>
</evidence>
<feature type="region of interest" description="Disordered" evidence="5">
    <location>
        <begin position="220"/>
        <end position="272"/>
    </location>
</feature>
<dbReference type="GO" id="GO:0005730">
    <property type="term" value="C:nucleolus"/>
    <property type="evidence" value="ECO:0007669"/>
    <property type="project" value="UniProtKB-SubCell"/>
</dbReference>
<feature type="compositionally biased region" description="Acidic residues" evidence="5">
    <location>
        <begin position="129"/>
        <end position="153"/>
    </location>
</feature>
<keyword evidence="9" id="KW-1185">Reference proteome</keyword>
<feature type="compositionally biased region" description="Basic and acidic residues" evidence="5">
    <location>
        <begin position="473"/>
        <end position="495"/>
    </location>
</feature>
<dbReference type="InterPro" id="IPR039754">
    <property type="entry name" value="Esf1"/>
</dbReference>
<feature type="compositionally biased region" description="Basic and acidic residues" evidence="5">
    <location>
        <begin position="106"/>
        <end position="120"/>
    </location>
</feature>
<dbReference type="InterPro" id="IPR012580">
    <property type="entry name" value="NUC153"/>
</dbReference>
<comment type="caution">
    <text evidence="8">The sequence shown here is derived from an EMBL/GenBank/DDBJ whole genome shotgun (WGS) entry which is preliminary data.</text>
</comment>
<evidence type="ECO:0000256" key="1">
    <source>
        <dbReference type="ARBA" id="ARBA00004604"/>
    </source>
</evidence>
<reference evidence="8" key="1">
    <citation type="journal article" date="2023" name="Mol. Phylogenet. Evol.">
        <title>Genome-scale phylogeny and comparative genomics of the fungal order Sordariales.</title>
        <authorList>
            <person name="Hensen N."/>
            <person name="Bonometti L."/>
            <person name="Westerberg I."/>
            <person name="Brannstrom I.O."/>
            <person name="Guillou S."/>
            <person name="Cros-Aarteil S."/>
            <person name="Calhoun S."/>
            <person name="Haridas S."/>
            <person name="Kuo A."/>
            <person name="Mondo S."/>
            <person name="Pangilinan J."/>
            <person name="Riley R."/>
            <person name="LaButti K."/>
            <person name="Andreopoulos B."/>
            <person name="Lipzen A."/>
            <person name="Chen C."/>
            <person name="Yan M."/>
            <person name="Daum C."/>
            <person name="Ng V."/>
            <person name="Clum A."/>
            <person name="Steindorff A."/>
            <person name="Ohm R.A."/>
            <person name="Martin F."/>
            <person name="Silar P."/>
            <person name="Natvig D.O."/>
            <person name="Lalanne C."/>
            <person name="Gautier V."/>
            <person name="Ament-Velasquez S.L."/>
            <person name="Kruys A."/>
            <person name="Hutchinson M.I."/>
            <person name="Powell A.J."/>
            <person name="Barry K."/>
            <person name="Miller A.N."/>
            <person name="Grigoriev I.V."/>
            <person name="Debuchy R."/>
            <person name="Gladieux P."/>
            <person name="Hiltunen Thoren M."/>
            <person name="Johannesson H."/>
        </authorList>
    </citation>
    <scope>NUCLEOTIDE SEQUENCE</scope>
    <source>
        <strain evidence="8">CBS 508.74</strain>
    </source>
</reference>
<feature type="compositionally biased region" description="Basic and acidic residues" evidence="5">
    <location>
        <begin position="505"/>
        <end position="523"/>
    </location>
</feature>
<evidence type="ECO:0000256" key="5">
    <source>
        <dbReference type="SAM" id="MobiDB-lite"/>
    </source>
</evidence>
<dbReference type="Pfam" id="PF25121">
    <property type="entry name" value="RRM_ESF1"/>
    <property type="match status" value="1"/>
</dbReference>
<feature type="compositionally biased region" description="Acidic residues" evidence="5">
    <location>
        <begin position="244"/>
        <end position="262"/>
    </location>
</feature>
<feature type="compositionally biased region" description="Basic and acidic residues" evidence="5">
    <location>
        <begin position="676"/>
        <end position="689"/>
    </location>
</feature>
<sequence>MPKSKPEKRDSSSAGRITDSRFANFETDPRFQLPSKKKLKTKLDKRFSRVLKDADFVATAKVDRYGRKVKSDVKKKALQRLYEDEEEEDEEAQDANEDFEVEDDDIVRRELEKADAKYDPARGGGFSESESDSDSYSDSASESDEPEPVDEVEESRPGIRLRRDKQEVEVGEVTNRFAVVNMDWDHIKAVDLMALFSSFVPVGGRIDKVSIYPSEFGKERMQREELEGPPKEIFKNAKDSHDSDDSESDSASDEDTDEDSDEEVKKELLKEGNDQDFDSDALRTYQLDRLRYYYAVVVCSDKDTAHKIYEATDGTEYLSSSNFLDLRFVPDDVTFDDEPSDECDSVPTGYKPIEFVTDALQHSKVKLTWDMHPEEVSRKESIKKAFTGSRSEIAENDLRAYLASDSESDDGEDMGAPAEEQNAEEGAPLSKKEIERRKLRAALGLSDEPAPKPSKSGFVGEMQITFTPALSGKPEKKDEAEETTIEKYKRKEKERRERRKAKALAKRDGIDPDDMVEVKKAQEPVEDLGFDDPFFTSEPAQPSKSTIRKEERLKKRAAREKEEAENAAQKAQLELLMADEGGGGKHLDHFDMKEIMRAEKHKGKKKKKGKKAAEDQGGLQEEFKMDVEDPRFKAVFESHEFAIDPSNPKYKATQGMKKLLEEGRKKRKAGFDDSADGTKGDRSSKKAKADGVAGELSTLVDAVKRKTKASKR</sequence>
<feature type="region of interest" description="Disordered" evidence="5">
    <location>
        <begin position="79"/>
        <end position="167"/>
    </location>
</feature>
<name>A0AAN6QF63_9PEZI</name>
<evidence type="ECO:0000256" key="3">
    <source>
        <dbReference type="ARBA" id="ARBA00023054"/>
    </source>
</evidence>
<feature type="region of interest" description="Disordered" evidence="5">
    <location>
        <begin position="598"/>
        <end position="625"/>
    </location>
</feature>
<dbReference type="GO" id="GO:0003723">
    <property type="term" value="F:RNA binding"/>
    <property type="evidence" value="ECO:0007669"/>
    <property type="project" value="TreeGrafter"/>
</dbReference>
<evidence type="ECO:0000259" key="7">
    <source>
        <dbReference type="Pfam" id="PF25121"/>
    </source>
</evidence>
<gene>
    <name evidence="8" type="ORF">N656DRAFT_783348</name>
</gene>
<dbReference type="PANTHER" id="PTHR12202">
    <property type="entry name" value="ESF1 HOMOLOG"/>
    <property type="match status" value="1"/>
</dbReference>
<dbReference type="RefSeq" id="XP_064666629.1">
    <property type="nucleotide sequence ID" value="XM_064815939.1"/>
</dbReference>
<feature type="region of interest" description="Disordered" evidence="5">
    <location>
        <begin position="404"/>
        <end position="569"/>
    </location>
</feature>
<comment type="similarity">
    <text evidence="2">Belongs to the ESF1 family.</text>
</comment>
<feature type="region of interest" description="Disordered" evidence="5">
    <location>
        <begin position="1"/>
        <end position="25"/>
    </location>
</feature>
<proteinExistence type="inferred from homology"/>
<feature type="region of interest" description="Disordered" evidence="5">
    <location>
        <begin position="645"/>
        <end position="694"/>
    </location>
</feature>
<dbReference type="EMBL" id="MU853358">
    <property type="protein sequence ID" value="KAK4109059.1"/>
    <property type="molecule type" value="Genomic_DNA"/>
</dbReference>